<feature type="domain" description="Response regulatory" evidence="7">
    <location>
        <begin position="3"/>
        <end position="117"/>
    </location>
</feature>
<protein>
    <submittedName>
        <fullName evidence="8">Response regulator transcription factor</fullName>
    </submittedName>
</protein>
<keyword evidence="1 5" id="KW-0597">Phosphoprotein</keyword>
<evidence type="ECO:0000256" key="4">
    <source>
        <dbReference type="ARBA" id="ARBA00023163"/>
    </source>
</evidence>
<dbReference type="Pfam" id="PF00196">
    <property type="entry name" value="GerE"/>
    <property type="match status" value="1"/>
</dbReference>
<feature type="modified residue" description="4-aspartylphosphate" evidence="5">
    <location>
        <position position="54"/>
    </location>
</feature>
<dbReference type="SUPFAM" id="SSF52172">
    <property type="entry name" value="CheY-like"/>
    <property type="match status" value="1"/>
</dbReference>
<dbReference type="RefSeq" id="WP_033363502.1">
    <property type="nucleotide sequence ID" value="NZ_CP073767.1"/>
</dbReference>
<dbReference type="InterPro" id="IPR039420">
    <property type="entry name" value="WalR-like"/>
</dbReference>
<dbReference type="PROSITE" id="PS50043">
    <property type="entry name" value="HTH_LUXR_2"/>
    <property type="match status" value="1"/>
</dbReference>
<dbReference type="PRINTS" id="PR00038">
    <property type="entry name" value="HTHLUXR"/>
</dbReference>
<keyword evidence="3" id="KW-0238">DNA-binding</keyword>
<dbReference type="GO" id="GO:0000160">
    <property type="term" value="P:phosphorelay signal transduction system"/>
    <property type="evidence" value="ECO:0007669"/>
    <property type="project" value="InterPro"/>
</dbReference>
<gene>
    <name evidence="8" type="ORF">Daura_02910</name>
</gene>
<keyword evidence="9" id="KW-1185">Reference proteome</keyword>
<dbReference type="EMBL" id="CP073767">
    <property type="protein sequence ID" value="UWZ55236.1"/>
    <property type="molecule type" value="Genomic_DNA"/>
</dbReference>
<evidence type="ECO:0000256" key="5">
    <source>
        <dbReference type="PROSITE-ProRule" id="PRU00169"/>
    </source>
</evidence>
<dbReference type="InterPro" id="IPR001789">
    <property type="entry name" value="Sig_transdc_resp-reg_receiver"/>
</dbReference>
<dbReference type="KEGG" id="daur:Daura_02910"/>
<dbReference type="Pfam" id="PF00072">
    <property type="entry name" value="Response_reg"/>
    <property type="match status" value="1"/>
</dbReference>
<dbReference type="Proteomes" id="UP001058003">
    <property type="component" value="Chromosome"/>
</dbReference>
<evidence type="ECO:0000313" key="9">
    <source>
        <dbReference type="Proteomes" id="UP001058003"/>
    </source>
</evidence>
<evidence type="ECO:0000313" key="8">
    <source>
        <dbReference type="EMBL" id="UWZ55236.1"/>
    </source>
</evidence>
<dbReference type="AlphaFoldDB" id="A0A9Q9IGQ0"/>
<dbReference type="PROSITE" id="PS00622">
    <property type="entry name" value="HTH_LUXR_1"/>
    <property type="match status" value="1"/>
</dbReference>
<evidence type="ECO:0000256" key="3">
    <source>
        <dbReference type="ARBA" id="ARBA00023125"/>
    </source>
</evidence>
<dbReference type="SUPFAM" id="SSF46894">
    <property type="entry name" value="C-terminal effector domain of the bipartite response regulators"/>
    <property type="match status" value="1"/>
</dbReference>
<feature type="domain" description="HTH luxR-type" evidence="6">
    <location>
        <begin position="135"/>
        <end position="201"/>
    </location>
</feature>
<accession>A0A9Q9IGQ0</accession>
<dbReference type="GO" id="GO:0003677">
    <property type="term" value="F:DNA binding"/>
    <property type="evidence" value="ECO:0007669"/>
    <property type="project" value="UniProtKB-KW"/>
</dbReference>
<evidence type="ECO:0000256" key="1">
    <source>
        <dbReference type="ARBA" id="ARBA00022553"/>
    </source>
</evidence>
<dbReference type="SMART" id="SM00448">
    <property type="entry name" value="REC"/>
    <property type="match status" value="1"/>
</dbReference>
<dbReference type="InterPro" id="IPR016032">
    <property type="entry name" value="Sig_transdc_resp-reg_C-effctor"/>
</dbReference>
<organism evidence="8 9">
    <name type="scientific">Dactylosporangium aurantiacum</name>
    <dbReference type="NCBI Taxonomy" id="35754"/>
    <lineage>
        <taxon>Bacteria</taxon>
        <taxon>Bacillati</taxon>
        <taxon>Actinomycetota</taxon>
        <taxon>Actinomycetes</taxon>
        <taxon>Micromonosporales</taxon>
        <taxon>Micromonosporaceae</taxon>
        <taxon>Dactylosporangium</taxon>
    </lineage>
</organism>
<keyword evidence="2" id="KW-0805">Transcription regulation</keyword>
<dbReference type="SMART" id="SM00421">
    <property type="entry name" value="HTH_LUXR"/>
    <property type="match status" value="1"/>
</dbReference>
<dbReference type="PROSITE" id="PS50110">
    <property type="entry name" value="RESPONSE_REGULATORY"/>
    <property type="match status" value="1"/>
</dbReference>
<dbReference type="OrthoDB" id="9808843at2"/>
<evidence type="ECO:0000256" key="2">
    <source>
        <dbReference type="ARBA" id="ARBA00023015"/>
    </source>
</evidence>
<dbReference type="InterPro" id="IPR058245">
    <property type="entry name" value="NreC/VraR/RcsB-like_REC"/>
</dbReference>
<dbReference type="InterPro" id="IPR000792">
    <property type="entry name" value="Tscrpt_reg_LuxR_C"/>
</dbReference>
<dbReference type="GO" id="GO:0006355">
    <property type="term" value="P:regulation of DNA-templated transcription"/>
    <property type="evidence" value="ECO:0007669"/>
    <property type="project" value="InterPro"/>
</dbReference>
<dbReference type="PANTHER" id="PTHR43214:SF24">
    <property type="entry name" value="TRANSCRIPTIONAL REGULATORY PROTEIN NARL-RELATED"/>
    <property type="match status" value="1"/>
</dbReference>
<sequence length="201" mass="21277">MTTVLVADDNSVVRAVVRDMLDGAGDLAVIGEAANGAEALRLARLHRPDVTLLDHRMPVRDGLSVVGAISAHSRVLMLTRSADDRTVLDAVRSGAIGFLVHGQFGPAELLHAVRAVAGGESHLSPSAARVLVSAVRAAPPRHGLSQREAEVMDLIARGLSNRDIAATLVLSSKTVENHVNRIFAKLGTTSRAGAIQRWRRG</sequence>
<reference evidence="8" key="1">
    <citation type="submission" date="2021-04" db="EMBL/GenBank/DDBJ databases">
        <title>Dactylosporangium aurantiacum NRRL B-8018 full assembly.</title>
        <authorList>
            <person name="Hartkoorn R.C."/>
            <person name="Beaudoing E."/>
            <person name="Hot D."/>
        </authorList>
    </citation>
    <scope>NUCLEOTIDE SEQUENCE</scope>
    <source>
        <strain evidence="8">NRRL B-8018</strain>
    </source>
</reference>
<name>A0A9Q9IGQ0_9ACTN</name>
<dbReference type="CDD" id="cd06170">
    <property type="entry name" value="LuxR_C_like"/>
    <property type="match status" value="1"/>
</dbReference>
<evidence type="ECO:0000259" key="6">
    <source>
        <dbReference type="PROSITE" id="PS50043"/>
    </source>
</evidence>
<evidence type="ECO:0000259" key="7">
    <source>
        <dbReference type="PROSITE" id="PS50110"/>
    </source>
</evidence>
<proteinExistence type="predicted"/>
<dbReference type="InterPro" id="IPR011006">
    <property type="entry name" value="CheY-like_superfamily"/>
</dbReference>
<keyword evidence="4" id="KW-0804">Transcription</keyword>
<dbReference type="CDD" id="cd17535">
    <property type="entry name" value="REC_NarL-like"/>
    <property type="match status" value="1"/>
</dbReference>
<dbReference type="PANTHER" id="PTHR43214">
    <property type="entry name" value="TWO-COMPONENT RESPONSE REGULATOR"/>
    <property type="match status" value="1"/>
</dbReference>
<dbReference type="Gene3D" id="3.40.50.2300">
    <property type="match status" value="1"/>
</dbReference>